<evidence type="ECO:0000256" key="1">
    <source>
        <dbReference type="ARBA" id="ARBA00005567"/>
    </source>
</evidence>
<feature type="compositionally biased region" description="Low complexity" evidence="3">
    <location>
        <begin position="204"/>
        <end position="217"/>
    </location>
</feature>
<evidence type="ECO:0000313" key="5">
    <source>
        <dbReference type="EMBL" id="CAB3408369.1"/>
    </source>
</evidence>
<dbReference type="PROSITE" id="PS00880">
    <property type="entry name" value="ACB_1"/>
    <property type="match status" value="1"/>
</dbReference>
<sequence length="353" mass="40238">MDDQLANATNVYLKQNPLSLAPWKVFEFFENEENLSEAELEMSISQLIERRPDINKNYKLFLTELQKLVLILIPLTNSVSISSLIGILRELALIPEILTYLPEFPEQPEPNAMFHYLKQLKLDKNTLSSEEPKEQLIVLQEEAFEKFYKALKNDKKFEQLSEKMRRNTIREIYDNTDSSVLKLLIGEENRDGEKDGNAQLLNLSTRSTPTSTTPQSSARKAKKRSNELPPAEATLSKRQRRKPRRLDEYEVENIAKNEEAPQRPNASDNYPFDDAAVKVKSLKASPSNDELLELYALYKQGTVGDNTTPKPGMLDLKGKAKWGAWDAKKGTSQDDAKAAYIALVEKLIEKYGL</sequence>
<dbReference type="PRINTS" id="PR00689">
    <property type="entry name" value="ACOABINDINGP"/>
</dbReference>
<dbReference type="PANTHER" id="PTHR23310">
    <property type="entry name" value="ACYL-COA-BINDING PROTEIN, ACBP"/>
    <property type="match status" value="1"/>
</dbReference>
<dbReference type="OrthoDB" id="346910at2759"/>
<dbReference type="InterPro" id="IPR022408">
    <property type="entry name" value="Acyl-CoA-binding_prot_CS"/>
</dbReference>
<comment type="similarity">
    <text evidence="1">Belongs to the ACBP family.</text>
</comment>
<accession>A0A8S1F3X7</accession>
<keyword evidence="2" id="KW-0446">Lipid-binding</keyword>
<comment type="caution">
    <text evidence="5">The sequence shown here is derived from an EMBL/GenBank/DDBJ whole genome shotgun (WGS) entry which is preliminary data.</text>
</comment>
<name>A0A8S1F3X7_9PELO</name>
<protein>
    <recommendedName>
        <fullName evidence="4">ACB domain-containing protein</fullName>
    </recommendedName>
</protein>
<feature type="compositionally biased region" description="Basic and acidic residues" evidence="3">
    <location>
        <begin position="245"/>
        <end position="261"/>
    </location>
</feature>
<dbReference type="SUPFAM" id="SSF47027">
    <property type="entry name" value="Acyl-CoA binding protein"/>
    <property type="match status" value="1"/>
</dbReference>
<dbReference type="InterPro" id="IPR035984">
    <property type="entry name" value="Acyl-CoA-binding_sf"/>
</dbReference>
<evidence type="ECO:0000256" key="2">
    <source>
        <dbReference type="ARBA" id="ARBA00023121"/>
    </source>
</evidence>
<dbReference type="InterPro" id="IPR014352">
    <property type="entry name" value="FERM/acyl-CoA-bd_prot_sf"/>
</dbReference>
<dbReference type="InterPro" id="IPR000582">
    <property type="entry name" value="Acyl-CoA-binding_protein"/>
</dbReference>
<dbReference type="PANTHER" id="PTHR23310:SF62">
    <property type="entry name" value="ACYL-COA BINDING PROTEIN 1, ISOFORM A"/>
    <property type="match status" value="1"/>
</dbReference>
<dbReference type="GO" id="GO:0006631">
    <property type="term" value="P:fatty acid metabolic process"/>
    <property type="evidence" value="ECO:0007669"/>
    <property type="project" value="TreeGrafter"/>
</dbReference>
<dbReference type="Pfam" id="PF00887">
    <property type="entry name" value="ACBP"/>
    <property type="match status" value="1"/>
</dbReference>
<dbReference type="PROSITE" id="PS51228">
    <property type="entry name" value="ACB_2"/>
    <property type="match status" value="1"/>
</dbReference>
<feature type="domain" description="ACB" evidence="4">
    <location>
        <begin position="272"/>
        <end position="353"/>
    </location>
</feature>
<proteinExistence type="inferred from homology"/>
<organism evidence="5 6">
    <name type="scientific">Caenorhabditis bovis</name>
    <dbReference type="NCBI Taxonomy" id="2654633"/>
    <lineage>
        <taxon>Eukaryota</taxon>
        <taxon>Metazoa</taxon>
        <taxon>Ecdysozoa</taxon>
        <taxon>Nematoda</taxon>
        <taxon>Chromadorea</taxon>
        <taxon>Rhabditida</taxon>
        <taxon>Rhabditina</taxon>
        <taxon>Rhabditomorpha</taxon>
        <taxon>Rhabditoidea</taxon>
        <taxon>Rhabditidae</taxon>
        <taxon>Peloderinae</taxon>
        <taxon>Caenorhabditis</taxon>
    </lineage>
</organism>
<dbReference type="AlphaFoldDB" id="A0A8S1F3X7"/>
<evidence type="ECO:0000313" key="6">
    <source>
        <dbReference type="Proteomes" id="UP000494206"/>
    </source>
</evidence>
<dbReference type="Gene3D" id="1.20.80.10">
    <property type="match status" value="1"/>
</dbReference>
<feature type="region of interest" description="Disordered" evidence="3">
    <location>
        <begin position="191"/>
        <end position="270"/>
    </location>
</feature>
<evidence type="ECO:0000259" key="4">
    <source>
        <dbReference type="PROSITE" id="PS51228"/>
    </source>
</evidence>
<evidence type="ECO:0000256" key="3">
    <source>
        <dbReference type="SAM" id="MobiDB-lite"/>
    </source>
</evidence>
<reference evidence="5 6" key="1">
    <citation type="submission" date="2020-04" db="EMBL/GenBank/DDBJ databases">
        <authorList>
            <person name="Laetsch R D."/>
            <person name="Stevens L."/>
            <person name="Kumar S."/>
            <person name="Blaxter L. M."/>
        </authorList>
    </citation>
    <scope>NUCLEOTIDE SEQUENCE [LARGE SCALE GENOMIC DNA]</scope>
</reference>
<dbReference type="CDD" id="cd00435">
    <property type="entry name" value="ACBP"/>
    <property type="match status" value="1"/>
</dbReference>
<dbReference type="GO" id="GO:0000062">
    <property type="term" value="F:fatty-acyl-CoA binding"/>
    <property type="evidence" value="ECO:0007669"/>
    <property type="project" value="InterPro"/>
</dbReference>
<dbReference type="Proteomes" id="UP000494206">
    <property type="component" value="Unassembled WGS sequence"/>
</dbReference>
<keyword evidence="6" id="KW-1185">Reference proteome</keyword>
<dbReference type="EMBL" id="CADEPM010000007">
    <property type="protein sequence ID" value="CAB3408369.1"/>
    <property type="molecule type" value="Genomic_DNA"/>
</dbReference>
<gene>
    <name evidence="5" type="ORF">CBOVIS_LOCUS10155</name>
</gene>